<dbReference type="Gene3D" id="3.10.450.50">
    <property type="match status" value="1"/>
</dbReference>
<dbReference type="InterPro" id="IPR009959">
    <property type="entry name" value="Cyclase_SnoaL-like"/>
</dbReference>
<dbReference type="Pfam" id="PF07366">
    <property type="entry name" value="SnoaL"/>
    <property type="match status" value="1"/>
</dbReference>
<dbReference type="AlphaFoldDB" id="A0A4U5JF58"/>
<proteinExistence type="predicted"/>
<dbReference type="GO" id="GO:0030638">
    <property type="term" value="P:polyketide metabolic process"/>
    <property type="evidence" value="ECO:0007669"/>
    <property type="project" value="InterPro"/>
</dbReference>
<evidence type="ECO:0000313" key="2">
    <source>
        <dbReference type="Proteomes" id="UP000308037"/>
    </source>
</evidence>
<dbReference type="OrthoDB" id="8685at2157"/>
<dbReference type="Proteomes" id="UP000308037">
    <property type="component" value="Unassembled WGS sequence"/>
</dbReference>
<gene>
    <name evidence="1" type="ORF">DM868_02670</name>
</gene>
<dbReference type="RefSeq" id="WP_137275302.1">
    <property type="nucleotide sequence ID" value="NZ_QKNX01000001.1"/>
</dbReference>
<evidence type="ECO:0000313" key="1">
    <source>
        <dbReference type="EMBL" id="TKR28002.1"/>
    </source>
</evidence>
<dbReference type="PANTHER" id="PTHR38436">
    <property type="entry name" value="POLYKETIDE CYCLASE SNOAL-LIKE DOMAIN"/>
    <property type="match status" value="1"/>
</dbReference>
<organism evidence="1 2">
    <name type="scientific">Natronomonas salsuginis</name>
    <dbReference type="NCBI Taxonomy" id="2217661"/>
    <lineage>
        <taxon>Archaea</taxon>
        <taxon>Methanobacteriati</taxon>
        <taxon>Methanobacteriota</taxon>
        <taxon>Stenosarchaea group</taxon>
        <taxon>Halobacteria</taxon>
        <taxon>Halobacteriales</taxon>
        <taxon>Natronomonadaceae</taxon>
        <taxon>Natronomonas</taxon>
    </lineage>
</organism>
<dbReference type="InterPro" id="IPR032710">
    <property type="entry name" value="NTF2-like_dom_sf"/>
</dbReference>
<keyword evidence="2" id="KW-1185">Reference proteome</keyword>
<reference evidence="1 2" key="1">
    <citation type="submission" date="2019-04" db="EMBL/GenBank/DDBJ databases">
        <title>Natronomonas sp. F20-122 a newhaloarchaeon isolated from a saline saltern of Isla Bacuta, Huelva, Spain.</title>
        <authorList>
            <person name="Duran-Viseras A."/>
            <person name="Sanchez-Porro C."/>
            <person name="Ventosa A."/>
        </authorList>
    </citation>
    <scope>NUCLEOTIDE SEQUENCE [LARGE SCALE GENOMIC DNA]</scope>
    <source>
        <strain evidence="1 2">F20-122</strain>
    </source>
</reference>
<comment type="caution">
    <text evidence="1">The sequence shown here is derived from an EMBL/GenBank/DDBJ whole genome shotgun (WGS) entry which is preliminary data.</text>
</comment>
<dbReference type="SUPFAM" id="SSF54427">
    <property type="entry name" value="NTF2-like"/>
    <property type="match status" value="1"/>
</dbReference>
<protein>
    <submittedName>
        <fullName evidence="1">Ester cyclase</fullName>
    </submittedName>
</protein>
<dbReference type="EMBL" id="QKNX01000001">
    <property type="protein sequence ID" value="TKR28002.1"/>
    <property type="molecule type" value="Genomic_DNA"/>
</dbReference>
<dbReference type="PANTHER" id="PTHR38436:SF1">
    <property type="entry name" value="ESTER CYCLASE"/>
    <property type="match status" value="1"/>
</dbReference>
<accession>A0A4U5JF58</accession>
<sequence length="148" mass="16893">MSGSEELKTQVEETNRRVFSNGEFECIDDVYAEDMVMHNVAHGEEYEGREAFKGWVEGLRESFPDFEVELLETIVEGDTVVTRYRARGTHEGPLPPFNLEPTNEKVEFEGVSIHKMDGTRATEAWWCYDQLTTLSQLGLVPETPRCEG</sequence>
<name>A0A4U5JF58_9EURY</name>